<feature type="transmembrane region" description="Helical" evidence="5">
    <location>
        <begin position="5"/>
        <end position="23"/>
    </location>
</feature>
<feature type="transmembrane region" description="Helical" evidence="5">
    <location>
        <begin position="105"/>
        <end position="124"/>
    </location>
</feature>
<dbReference type="SMART" id="SM00448">
    <property type="entry name" value="REC"/>
    <property type="match status" value="1"/>
</dbReference>
<proteinExistence type="predicted"/>
<evidence type="ECO:0000256" key="2">
    <source>
        <dbReference type="ARBA" id="ARBA00012438"/>
    </source>
</evidence>
<dbReference type="InterPro" id="IPR005467">
    <property type="entry name" value="His_kinase_dom"/>
</dbReference>
<dbReference type="CDD" id="cd00082">
    <property type="entry name" value="HisKA"/>
    <property type="match status" value="1"/>
</dbReference>
<evidence type="ECO:0000256" key="3">
    <source>
        <dbReference type="ARBA" id="ARBA00022553"/>
    </source>
</evidence>
<dbReference type="SMART" id="SM00387">
    <property type="entry name" value="HATPase_c"/>
    <property type="match status" value="1"/>
</dbReference>
<dbReference type="Proteomes" id="UP000308271">
    <property type="component" value="Unassembled WGS sequence"/>
</dbReference>
<organism evidence="8 9">
    <name type="scientific">Chlorobaculum thiosulfatiphilum</name>
    <name type="common">Chlorobium limicola f.sp. thiosulfatophilum</name>
    <dbReference type="NCBI Taxonomy" id="115852"/>
    <lineage>
        <taxon>Bacteria</taxon>
        <taxon>Pseudomonadati</taxon>
        <taxon>Chlorobiota</taxon>
        <taxon>Chlorobiia</taxon>
        <taxon>Chlorobiales</taxon>
        <taxon>Chlorobiaceae</taxon>
        <taxon>Chlorobaculum</taxon>
    </lineage>
</organism>
<evidence type="ECO:0000256" key="4">
    <source>
        <dbReference type="PROSITE-ProRule" id="PRU00169"/>
    </source>
</evidence>
<evidence type="ECO:0000313" key="8">
    <source>
        <dbReference type="EMBL" id="TNJ37129.1"/>
    </source>
</evidence>
<reference evidence="8 9" key="1">
    <citation type="submission" date="2019-05" db="EMBL/GenBank/DDBJ databases">
        <title>Draft Whole-Genome sequence of the green sulfur bacterium Chlorobaculum thiosulfatiphilum DSM 249.</title>
        <authorList>
            <person name="Meyer T.E."/>
            <person name="Kyndt J.A."/>
        </authorList>
    </citation>
    <scope>NUCLEOTIDE SEQUENCE [LARGE SCALE GENOMIC DNA]</scope>
    <source>
        <strain evidence="8 9">DSM 249</strain>
    </source>
</reference>
<keyword evidence="5" id="KW-0472">Membrane</keyword>
<feature type="transmembrane region" description="Helical" evidence="5">
    <location>
        <begin position="57"/>
        <end position="78"/>
    </location>
</feature>
<dbReference type="AlphaFoldDB" id="A0A5C4S1P0"/>
<dbReference type="PRINTS" id="PR00344">
    <property type="entry name" value="BCTRLSENSOR"/>
</dbReference>
<dbReference type="Gene3D" id="3.30.565.10">
    <property type="entry name" value="Histidine kinase-like ATPase, C-terminal domain"/>
    <property type="match status" value="1"/>
</dbReference>
<accession>A0A5C4S1P0</accession>
<dbReference type="SUPFAM" id="SSF52172">
    <property type="entry name" value="CheY-like"/>
    <property type="match status" value="2"/>
</dbReference>
<dbReference type="SUPFAM" id="SSF47384">
    <property type="entry name" value="Homodimeric domain of signal transducing histidine kinase"/>
    <property type="match status" value="1"/>
</dbReference>
<dbReference type="InterPro" id="IPR001789">
    <property type="entry name" value="Sig_transdc_resp-reg_receiver"/>
</dbReference>
<dbReference type="InterPro" id="IPR011006">
    <property type="entry name" value="CheY-like_superfamily"/>
</dbReference>
<feature type="transmembrane region" description="Helical" evidence="5">
    <location>
        <begin position="136"/>
        <end position="158"/>
    </location>
</feature>
<dbReference type="InterPro" id="IPR036097">
    <property type="entry name" value="HisK_dim/P_sf"/>
</dbReference>
<dbReference type="Pfam" id="PF02518">
    <property type="entry name" value="HATPase_c"/>
    <property type="match status" value="1"/>
</dbReference>
<dbReference type="InterPro" id="IPR004358">
    <property type="entry name" value="Sig_transdc_His_kin-like_C"/>
</dbReference>
<dbReference type="EC" id="2.7.13.3" evidence="2"/>
<evidence type="ECO:0000259" key="6">
    <source>
        <dbReference type="PROSITE" id="PS50109"/>
    </source>
</evidence>
<dbReference type="SUPFAM" id="SSF55874">
    <property type="entry name" value="ATPase domain of HSP90 chaperone/DNA topoisomerase II/histidine kinase"/>
    <property type="match status" value="1"/>
</dbReference>
<keyword evidence="3 4" id="KW-0597">Phosphoprotein</keyword>
<keyword evidence="9" id="KW-1185">Reference proteome</keyword>
<evidence type="ECO:0000256" key="5">
    <source>
        <dbReference type="SAM" id="Phobius"/>
    </source>
</evidence>
<evidence type="ECO:0000256" key="1">
    <source>
        <dbReference type="ARBA" id="ARBA00000085"/>
    </source>
</evidence>
<dbReference type="EMBL" id="VDCH01000033">
    <property type="protein sequence ID" value="TNJ37129.1"/>
    <property type="molecule type" value="Genomic_DNA"/>
</dbReference>
<dbReference type="PANTHER" id="PTHR43547">
    <property type="entry name" value="TWO-COMPONENT HISTIDINE KINASE"/>
    <property type="match status" value="1"/>
</dbReference>
<comment type="caution">
    <text evidence="4">Lacks conserved residue(s) required for the propagation of feature annotation.</text>
</comment>
<feature type="domain" description="Histidine kinase" evidence="6">
    <location>
        <begin position="182"/>
        <end position="408"/>
    </location>
</feature>
<dbReference type="InterPro" id="IPR003661">
    <property type="entry name" value="HisK_dim/P_dom"/>
</dbReference>
<name>A0A5C4S1P0_CHLTI</name>
<keyword evidence="5" id="KW-0812">Transmembrane</keyword>
<comment type="catalytic activity">
    <reaction evidence="1">
        <text>ATP + protein L-histidine = ADP + protein N-phospho-L-histidine.</text>
        <dbReference type="EC" id="2.7.13.3"/>
    </reaction>
</comment>
<dbReference type="Gene3D" id="3.40.50.2300">
    <property type="match status" value="2"/>
</dbReference>
<dbReference type="PROSITE" id="PS50109">
    <property type="entry name" value="HIS_KIN"/>
    <property type="match status" value="1"/>
</dbReference>
<dbReference type="InterPro" id="IPR003594">
    <property type="entry name" value="HATPase_dom"/>
</dbReference>
<dbReference type="GO" id="GO:0000155">
    <property type="term" value="F:phosphorelay sensor kinase activity"/>
    <property type="evidence" value="ECO:0007669"/>
    <property type="project" value="InterPro"/>
</dbReference>
<keyword evidence="5" id="KW-1133">Transmembrane helix</keyword>
<evidence type="ECO:0000259" key="7">
    <source>
        <dbReference type="PROSITE" id="PS50110"/>
    </source>
</evidence>
<dbReference type="Gene3D" id="1.10.287.130">
    <property type="match status" value="1"/>
</dbReference>
<protein>
    <recommendedName>
        <fullName evidence="2">histidine kinase</fullName>
        <ecNumber evidence="2">2.7.13.3</ecNumber>
    </recommendedName>
</protein>
<feature type="transmembrane region" description="Helical" evidence="5">
    <location>
        <begin position="29"/>
        <end position="45"/>
    </location>
</feature>
<feature type="domain" description="Response regulatory" evidence="7">
    <location>
        <begin position="431"/>
        <end position="542"/>
    </location>
</feature>
<dbReference type="CDD" id="cd17546">
    <property type="entry name" value="REC_hyHK_CKI1_RcsC-like"/>
    <property type="match status" value="1"/>
</dbReference>
<dbReference type="InterPro" id="IPR036890">
    <property type="entry name" value="HATPase_C_sf"/>
</dbReference>
<feature type="modified residue" description="4-aspartylphosphate" evidence="4">
    <location>
        <position position="606"/>
    </location>
</feature>
<dbReference type="PROSITE" id="PS50110">
    <property type="entry name" value="RESPONSE_REGULATORY"/>
    <property type="match status" value="2"/>
</dbReference>
<dbReference type="PANTHER" id="PTHR43547:SF2">
    <property type="entry name" value="HYBRID SIGNAL TRANSDUCTION HISTIDINE KINASE C"/>
    <property type="match status" value="1"/>
</dbReference>
<gene>
    <name evidence="8" type="ORF">FGF66_11230</name>
</gene>
<sequence>MVVGLLGASAHFLFYFVYIYGFHLPYDNFWLRLIATCLCISLMFIHRLPSWFQLYSLYYWHFTLTFSLPFIFTVNLLMNGFNELWLYSEIAMVFILMMFVPNWVIFTLDLCTGVAAAVVFYLLSPHHIPLNPTFNIPVYSLVMAFSVFAGYIFSLSNWKSLQDMERQKAEEKYRALEALAGSIAHEMRNPLSQIRHNIDEVLHALPDINDEHTIAAAPASSIEIMTKRLNQAQMAVNRGLHVITMTLGNFRSTDVTNEELACLSAMTVTRKALEEYGYASEQERQMIRLHPGEDFIFLGEENSYILVIYNLMVNALQILHTVPGGRIDISLQRGETVNRILIRDNGPGISPKILPKIFDPFFTSGKKGGTGLGLAFCRRVMQSFKGQITCDSEEGKFTEFVLEFPALEQAAISKFESSLYAEYAPFFAGKKVLLAGIPEIYAPLLRRQLAPLKVGLGDADDSNKALEMIAANRYDLVLANASLPPDGAEKLANNIKSNGLDIPVIACSSSTSTTIDTHKNIDALISMPPALPELLGTLKSSLEMGRETLRESLSGKTVLVADDLDFNRRVIKLMLGKLGITILEASNGLEALELLKSHACDLLIIDMRMPVLDGFETAKRIRSTPSAWRDIPILGLSGNLDNASLKLAKESGINDSLIKPLKLKPFLQKVSAMLKLSQPR</sequence>
<dbReference type="Pfam" id="PF00072">
    <property type="entry name" value="Response_reg"/>
    <property type="match status" value="1"/>
</dbReference>
<comment type="caution">
    <text evidence="8">The sequence shown here is derived from an EMBL/GenBank/DDBJ whole genome shotgun (WGS) entry which is preliminary data.</text>
</comment>
<dbReference type="OrthoDB" id="593752at2"/>
<feature type="domain" description="Response regulatory" evidence="7">
    <location>
        <begin position="557"/>
        <end position="674"/>
    </location>
</feature>
<evidence type="ECO:0000313" key="9">
    <source>
        <dbReference type="Proteomes" id="UP000308271"/>
    </source>
</evidence>